<gene>
    <name evidence="2" type="ORF">BDK51DRAFT_41408</name>
</gene>
<dbReference type="EMBL" id="KZ994691">
    <property type="protein sequence ID" value="RKO92312.1"/>
    <property type="molecule type" value="Genomic_DNA"/>
</dbReference>
<sequence length="366" mass="37863">MSGPTALSGIGGESHSAGGSVPSALSTRPQCCIDSGLHPLLLHLSGDQHSLVLAVHWCALPSTVEIRIPRLVPGERGVSDDAVELSEAHAESQVLAQRQWTQAKGGPSSQAVSSRLLLCHGALFASFGEVISGHVLFPLVLAVVGCGVSFDVVFENPHVLQVRIAGPLGEELPTVIAVLAILAKVLDSKDAINVVLRHALVDDRCHESQGVCMAVKGVVVKVEQLQDDNLGERSDLAVAAGGGGGGGPDATGAFEVRDQHLLDTLDVAFALAVSLMVAISGDGDSDVSGGSGGLPEVGSDFDIAIGEDHGASHPGVDLQEEKLRKGLGWPLPDGDIEAFGKVKEAVIADVMLAEEGRRMCHMDVVL</sequence>
<name>A0A4P9WIX7_9FUNG</name>
<proteinExistence type="predicted"/>
<organism evidence="2 3">
    <name type="scientific">Blyttiomyces helicus</name>
    <dbReference type="NCBI Taxonomy" id="388810"/>
    <lineage>
        <taxon>Eukaryota</taxon>
        <taxon>Fungi</taxon>
        <taxon>Fungi incertae sedis</taxon>
        <taxon>Chytridiomycota</taxon>
        <taxon>Chytridiomycota incertae sedis</taxon>
        <taxon>Chytridiomycetes</taxon>
        <taxon>Chytridiomycetes incertae sedis</taxon>
        <taxon>Blyttiomyces</taxon>
    </lineage>
</organism>
<reference evidence="3" key="1">
    <citation type="journal article" date="2018" name="Nat. Microbiol.">
        <title>Leveraging single-cell genomics to expand the fungal tree of life.</title>
        <authorList>
            <person name="Ahrendt S.R."/>
            <person name="Quandt C.A."/>
            <person name="Ciobanu D."/>
            <person name="Clum A."/>
            <person name="Salamov A."/>
            <person name="Andreopoulos B."/>
            <person name="Cheng J.F."/>
            <person name="Woyke T."/>
            <person name="Pelin A."/>
            <person name="Henrissat B."/>
            <person name="Reynolds N.K."/>
            <person name="Benny G.L."/>
            <person name="Smith M.E."/>
            <person name="James T.Y."/>
            <person name="Grigoriev I.V."/>
        </authorList>
    </citation>
    <scope>NUCLEOTIDE SEQUENCE [LARGE SCALE GENOMIC DNA]</scope>
</reference>
<feature type="region of interest" description="Disordered" evidence="1">
    <location>
        <begin position="1"/>
        <end position="22"/>
    </location>
</feature>
<dbReference type="AlphaFoldDB" id="A0A4P9WIX7"/>
<keyword evidence="3" id="KW-1185">Reference proteome</keyword>
<evidence type="ECO:0000313" key="3">
    <source>
        <dbReference type="Proteomes" id="UP000269721"/>
    </source>
</evidence>
<protein>
    <submittedName>
        <fullName evidence="2">Uncharacterized protein</fullName>
    </submittedName>
</protein>
<dbReference type="Proteomes" id="UP000269721">
    <property type="component" value="Unassembled WGS sequence"/>
</dbReference>
<accession>A0A4P9WIX7</accession>
<evidence type="ECO:0000256" key="1">
    <source>
        <dbReference type="SAM" id="MobiDB-lite"/>
    </source>
</evidence>
<evidence type="ECO:0000313" key="2">
    <source>
        <dbReference type="EMBL" id="RKO92312.1"/>
    </source>
</evidence>